<dbReference type="EMBL" id="BK032562">
    <property type="protein sequence ID" value="DAF48001.1"/>
    <property type="molecule type" value="Genomic_DNA"/>
</dbReference>
<sequence length="83" mass="9954">MPRLTKLTDSEYANGVLAEAKRINNNETIRKQPPTEQQVRLCLRVLRDFHIHINKDNIPRFKSVQELELWQKKMIHNKLYDNN</sequence>
<evidence type="ECO:0000313" key="1">
    <source>
        <dbReference type="EMBL" id="DAF48001.1"/>
    </source>
</evidence>
<organism evidence="1">
    <name type="scientific">Siphoviridae sp. ctgaY24</name>
    <dbReference type="NCBI Taxonomy" id="2827911"/>
    <lineage>
        <taxon>Viruses</taxon>
        <taxon>Duplodnaviria</taxon>
        <taxon>Heunggongvirae</taxon>
        <taxon>Uroviricota</taxon>
        <taxon>Caudoviricetes</taxon>
    </lineage>
</organism>
<name>A0A8S5SAK6_9CAUD</name>
<protein>
    <submittedName>
        <fullName evidence="1">Uncharacterized protein</fullName>
    </submittedName>
</protein>
<accession>A0A8S5SAK6</accession>
<proteinExistence type="predicted"/>
<reference evidence="1" key="1">
    <citation type="journal article" date="2021" name="Proc. Natl. Acad. Sci. U.S.A.">
        <title>A Catalog of Tens of Thousands of Viruses from Human Metagenomes Reveals Hidden Associations with Chronic Diseases.</title>
        <authorList>
            <person name="Tisza M.J."/>
            <person name="Buck C.B."/>
        </authorList>
    </citation>
    <scope>NUCLEOTIDE SEQUENCE</scope>
    <source>
        <strain evidence="1">CtgaY24</strain>
    </source>
</reference>